<reference evidence="1 2" key="1">
    <citation type="submission" date="2022-10" db="EMBL/GenBank/DDBJ databases">
        <title>Description of Fervidibacillus gen. nov. in the family Fervidibacillaceae fam. nov. with two species, Fervidibacillus albus sp. nov., and Fervidibacillus halotolerans sp. nov., isolated from tidal flat sediments.</title>
        <authorList>
            <person name="Kwon K.K."/>
            <person name="Yang S.-H."/>
        </authorList>
    </citation>
    <scope>NUCLEOTIDE SEQUENCE [LARGE SCALE GENOMIC DNA]</scope>
    <source>
        <strain evidence="1 2">DSM 23332</strain>
    </source>
</reference>
<dbReference type="RefSeq" id="WP_263061667.1">
    <property type="nucleotide sequence ID" value="NZ_JAOUSE010000025.1"/>
</dbReference>
<gene>
    <name evidence="1" type="ORF">OEV82_09030</name>
</gene>
<dbReference type="EMBL" id="JAOUSE010000025">
    <property type="protein sequence ID" value="MCU9594598.1"/>
    <property type="molecule type" value="Genomic_DNA"/>
</dbReference>
<proteinExistence type="predicted"/>
<organism evidence="1 2">
    <name type="scientific">Pallidibacillus thermolactis</name>
    <dbReference type="NCBI Taxonomy" id="251051"/>
    <lineage>
        <taxon>Bacteria</taxon>
        <taxon>Bacillati</taxon>
        <taxon>Bacillota</taxon>
        <taxon>Bacilli</taxon>
        <taxon>Bacillales</taxon>
        <taxon>Bacillaceae</taxon>
        <taxon>Pallidibacillus</taxon>
    </lineage>
</organism>
<protein>
    <submittedName>
        <fullName evidence="1">Uncharacterized protein</fullName>
    </submittedName>
</protein>
<dbReference type="Proteomes" id="UP001208656">
    <property type="component" value="Unassembled WGS sequence"/>
</dbReference>
<evidence type="ECO:0000313" key="2">
    <source>
        <dbReference type="Proteomes" id="UP001208656"/>
    </source>
</evidence>
<evidence type="ECO:0000313" key="1">
    <source>
        <dbReference type="EMBL" id="MCU9594598.1"/>
    </source>
</evidence>
<sequence length="52" mass="6050">MDLETVALLAELRFKVLEATVMLKNDFTKEEVINYLVETAESINQTYQINKE</sequence>
<name>A0ABT2WG09_9BACI</name>
<keyword evidence="2" id="KW-1185">Reference proteome</keyword>
<comment type="caution">
    <text evidence="1">The sequence shown here is derived from an EMBL/GenBank/DDBJ whole genome shotgun (WGS) entry which is preliminary data.</text>
</comment>
<accession>A0ABT2WG09</accession>